<dbReference type="PROSITE" id="PS00018">
    <property type="entry name" value="EF_HAND_1"/>
    <property type="match status" value="1"/>
</dbReference>
<dbReference type="Gene3D" id="1.10.238.10">
    <property type="entry name" value="EF-hand"/>
    <property type="match status" value="1"/>
</dbReference>
<dbReference type="AlphaFoldDB" id="A0A6A2YQH3"/>
<dbReference type="SMART" id="SM00054">
    <property type="entry name" value="EFh"/>
    <property type="match status" value="1"/>
</dbReference>
<sequence>MAHLRQPSTAIHVDRAALNDVLIALGCSSLEQELKRVMEEIDIDKDGFINLSEFLILCRLRFDNSNAENKKLTEVLTVVCEHYTILQKQYKELVSKNIETESSKKKKAECEDYGTTMIGFTANAESSGSDENSFKKTKSSISERP</sequence>
<gene>
    <name evidence="4" type="ORF">F3Y22_tig00111330pilonHSYRG01014</name>
</gene>
<organism evidence="4 5">
    <name type="scientific">Hibiscus syriacus</name>
    <name type="common">Rose of Sharon</name>
    <dbReference type="NCBI Taxonomy" id="106335"/>
    <lineage>
        <taxon>Eukaryota</taxon>
        <taxon>Viridiplantae</taxon>
        <taxon>Streptophyta</taxon>
        <taxon>Embryophyta</taxon>
        <taxon>Tracheophyta</taxon>
        <taxon>Spermatophyta</taxon>
        <taxon>Magnoliopsida</taxon>
        <taxon>eudicotyledons</taxon>
        <taxon>Gunneridae</taxon>
        <taxon>Pentapetalae</taxon>
        <taxon>rosids</taxon>
        <taxon>malvids</taxon>
        <taxon>Malvales</taxon>
        <taxon>Malvaceae</taxon>
        <taxon>Malvoideae</taxon>
        <taxon>Hibiscus</taxon>
    </lineage>
</organism>
<accession>A0A6A2YQH3</accession>
<reference evidence="4" key="1">
    <citation type="submission" date="2019-09" db="EMBL/GenBank/DDBJ databases">
        <title>Draft genome information of white flower Hibiscus syriacus.</title>
        <authorList>
            <person name="Kim Y.-M."/>
        </authorList>
    </citation>
    <scope>NUCLEOTIDE SEQUENCE [LARGE SCALE GENOMIC DNA]</scope>
    <source>
        <strain evidence="4">YM2019G1</strain>
    </source>
</reference>
<dbReference type="OrthoDB" id="26525at2759"/>
<dbReference type="Proteomes" id="UP000436088">
    <property type="component" value="Unassembled WGS sequence"/>
</dbReference>
<evidence type="ECO:0000313" key="5">
    <source>
        <dbReference type="Proteomes" id="UP000436088"/>
    </source>
</evidence>
<evidence type="ECO:0000256" key="1">
    <source>
        <dbReference type="ARBA" id="ARBA00022837"/>
    </source>
</evidence>
<evidence type="ECO:0000259" key="3">
    <source>
        <dbReference type="PROSITE" id="PS50222"/>
    </source>
</evidence>
<dbReference type="InterPro" id="IPR002048">
    <property type="entry name" value="EF_hand_dom"/>
</dbReference>
<dbReference type="InterPro" id="IPR018247">
    <property type="entry name" value="EF_Hand_1_Ca_BS"/>
</dbReference>
<dbReference type="InterPro" id="IPR011992">
    <property type="entry name" value="EF-hand-dom_pair"/>
</dbReference>
<feature type="region of interest" description="Disordered" evidence="2">
    <location>
        <begin position="122"/>
        <end position="145"/>
    </location>
</feature>
<dbReference type="SUPFAM" id="SSF47473">
    <property type="entry name" value="EF-hand"/>
    <property type="match status" value="1"/>
</dbReference>
<comment type="caution">
    <text evidence="4">The sequence shown here is derived from an EMBL/GenBank/DDBJ whole genome shotgun (WGS) entry which is preliminary data.</text>
</comment>
<dbReference type="GO" id="GO:0005509">
    <property type="term" value="F:calcium ion binding"/>
    <property type="evidence" value="ECO:0007669"/>
    <property type="project" value="InterPro"/>
</dbReference>
<feature type="domain" description="EF-hand" evidence="3">
    <location>
        <begin position="29"/>
        <end position="64"/>
    </location>
</feature>
<dbReference type="Pfam" id="PF00036">
    <property type="entry name" value="EF-hand_1"/>
    <property type="match status" value="1"/>
</dbReference>
<keyword evidence="1" id="KW-0106">Calcium</keyword>
<evidence type="ECO:0000313" key="4">
    <source>
        <dbReference type="EMBL" id="KAE8681472.1"/>
    </source>
</evidence>
<name>A0A6A2YQH3_HIBSY</name>
<evidence type="ECO:0000256" key="2">
    <source>
        <dbReference type="SAM" id="MobiDB-lite"/>
    </source>
</evidence>
<dbReference type="CDD" id="cd00051">
    <property type="entry name" value="EFh"/>
    <property type="match status" value="1"/>
</dbReference>
<protein>
    <recommendedName>
        <fullName evidence="3">EF-hand domain-containing protein</fullName>
    </recommendedName>
</protein>
<proteinExistence type="predicted"/>
<dbReference type="PROSITE" id="PS50222">
    <property type="entry name" value="EF_HAND_2"/>
    <property type="match status" value="1"/>
</dbReference>
<dbReference type="EMBL" id="VEPZ02001308">
    <property type="protein sequence ID" value="KAE8681472.1"/>
    <property type="molecule type" value="Genomic_DNA"/>
</dbReference>
<keyword evidence="5" id="KW-1185">Reference proteome</keyword>